<dbReference type="SUPFAM" id="SSF50129">
    <property type="entry name" value="GroES-like"/>
    <property type="match status" value="1"/>
</dbReference>
<evidence type="ECO:0000313" key="6">
    <source>
        <dbReference type="EMBL" id="KAF2773328.1"/>
    </source>
</evidence>
<dbReference type="Gene3D" id="3.90.180.10">
    <property type="entry name" value="Medium-chain alcohol dehydrogenases, catalytic domain"/>
    <property type="match status" value="1"/>
</dbReference>
<dbReference type="PANTHER" id="PTHR45348">
    <property type="entry name" value="HYPOTHETICAL OXIDOREDUCTASE (EUROFUNG)"/>
    <property type="match status" value="1"/>
</dbReference>
<accession>A0A6G1LLN1</accession>
<evidence type="ECO:0000259" key="5">
    <source>
        <dbReference type="SMART" id="SM00829"/>
    </source>
</evidence>
<comment type="subunit">
    <text evidence="2">Monomer.</text>
</comment>
<dbReference type="InterPro" id="IPR020843">
    <property type="entry name" value="ER"/>
</dbReference>
<sequence length="360" mass="38730">MGSISSLRPETQCALKVQGPGSVVLAEGSPVPYPGDDELLVRVICVGINPFDWKSLDMSPSPGSTWGCDFSGEIIQLGDDVSSQRFHVGDRVAGISTGNNPDDPKTGSFAEYAVVPHYMALNIPPEMTYEEAATLPCGLITVGMTLYHNLKLPLPYENGHAEHYVLVYGGGTASGGLAIQALRLSGLTPITTCSPRNFERVKALGAAEAFDYHSPSCAGDIRAMTRDTLGYALDCITDSASMKICYGAIGTAGGRYVGLDAFPIRAHTRRDVRPDWILAWTVMGKPITWKKPYRRDAKPKDKRFGLQWAPIAQRWLDSGDVKVHPFEVSTEGLAGVAGGADRVRKGTAGGKKLVYRVVAE</sequence>
<proteinExistence type="inferred from homology"/>
<dbReference type="PANTHER" id="PTHR45348:SF6">
    <property type="entry name" value="TRANS-ENOYL REDUCTASE APDC"/>
    <property type="match status" value="1"/>
</dbReference>
<evidence type="ECO:0000256" key="3">
    <source>
        <dbReference type="ARBA" id="ARBA00022857"/>
    </source>
</evidence>
<keyword evidence="4" id="KW-0560">Oxidoreductase</keyword>
<evidence type="ECO:0000313" key="7">
    <source>
        <dbReference type="Proteomes" id="UP000799436"/>
    </source>
</evidence>
<dbReference type="InterPro" id="IPR011032">
    <property type="entry name" value="GroES-like_sf"/>
</dbReference>
<dbReference type="InterPro" id="IPR013154">
    <property type="entry name" value="ADH-like_N"/>
</dbReference>
<dbReference type="InterPro" id="IPR047122">
    <property type="entry name" value="Trans-enoyl_RdTase-like"/>
</dbReference>
<dbReference type="AlphaFoldDB" id="A0A6G1LLN1"/>
<name>A0A6G1LLN1_9PEZI</name>
<evidence type="ECO:0000256" key="1">
    <source>
        <dbReference type="ARBA" id="ARBA00008072"/>
    </source>
</evidence>
<dbReference type="Proteomes" id="UP000799436">
    <property type="component" value="Unassembled WGS sequence"/>
</dbReference>
<dbReference type="GO" id="GO:0016651">
    <property type="term" value="F:oxidoreductase activity, acting on NAD(P)H"/>
    <property type="evidence" value="ECO:0007669"/>
    <property type="project" value="InterPro"/>
</dbReference>
<gene>
    <name evidence="6" type="ORF">EJ03DRAFT_265138</name>
</gene>
<dbReference type="CDD" id="cd08249">
    <property type="entry name" value="enoyl_reductase_like"/>
    <property type="match status" value="1"/>
</dbReference>
<comment type="similarity">
    <text evidence="1">Belongs to the zinc-containing alcohol dehydrogenase family.</text>
</comment>
<dbReference type="InterPro" id="IPR036291">
    <property type="entry name" value="NAD(P)-bd_dom_sf"/>
</dbReference>
<evidence type="ECO:0000256" key="4">
    <source>
        <dbReference type="ARBA" id="ARBA00023002"/>
    </source>
</evidence>
<dbReference type="Pfam" id="PF08240">
    <property type="entry name" value="ADH_N"/>
    <property type="match status" value="1"/>
</dbReference>
<keyword evidence="3" id="KW-0521">NADP</keyword>
<dbReference type="OrthoDB" id="48317at2759"/>
<dbReference type="EMBL" id="ML995811">
    <property type="protein sequence ID" value="KAF2773328.1"/>
    <property type="molecule type" value="Genomic_DNA"/>
</dbReference>
<dbReference type="Gene3D" id="3.40.50.720">
    <property type="entry name" value="NAD(P)-binding Rossmann-like Domain"/>
    <property type="match status" value="1"/>
</dbReference>
<feature type="domain" description="Enoyl reductase (ER)" evidence="5">
    <location>
        <begin position="19"/>
        <end position="354"/>
    </location>
</feature>
<keyword evidence="7" id="KW-1185">Reference proteome</keyword>
<evidence type="ECO:0000256" key="2">
    <source>
        <dbReference type="ARBA" id="ARBA00011245"/>
    </source>
</evidence>
<dbReference type="SUPFAM" id="SSF51735">
    <property type="entry name" value="NAD(P)-binding Rossmann-fold domains"/>
    <property type="match status" value="1"/>
</dbReference>
<dbReference type="SMART" id="SM00829">
    <property type="entry name" value="PKS_ER"/>
    <property type="match status" value="1"/>
</dbReference>
<protein>
    <submittedName>
        <fullName evidence="6">GroES-like protein</fullName>
    </submittedName>
</protein>
<organism evidence="6 7">
    <name type="scientific">Teratosphaeria nubilosa</name>
    <dbReference type="NCBI Taxonomy" id="161662"/>
    <lineage>
        <taxon>Eukaryota</taxon>
        <taxon>Fungi</taxon>
        <taxon>Dikarya</taxon>
        <taxon>Ascomycota</taxon>
        <taxon>Pezizomycotina</taxon>
        <taxon>Dothideomycetes</taxon>
        <taxon>Dothideomycetidae</taxon>
        <taxon>Mycosphaerellales</taxon>
        <taxon>Teratosphaeriaceae</taxon>
        <taxon>Teratosphaeria</taxon>
    </lineage>
</organism>
<reference evidence="6" key="1">
    <citation type="journal article" date="2020" name="Stud. Mycol.">
        <title>101 Dothideomycetes genomes: a test case for predicting lifestyles and emergence of pathogens.</title>
        <authorList>
            <person name="Haridas S."/>
            <person name="Albert R."/>
            <person name="Binder M."/>
            <person name="Bloem J."/>
            <person name="Labutti K."/>
            <person name="Salamov A."/>
            <person name="Andreopoulos B."/>
            <person name="Baker S."/>
            <person name="Barry K."/>
            <person name="Bills G."/>
            <person name="Bluhm B."/>
            <person name="Cannon C."/>
            <person name="Castanera R."/>
            <person name="Culley D."/>
            <person name="Daum C."/>
            <person name="Ezra D."/>
            <person name="Gonzalez J."/>
            <person name="Henrissat B."/>
            <person name="Kuo A."/>
            <person name="Liang C."/>
            <person name="Lipzen A."/>
            <person name="Lutzoni F."/>
            <person name="Magnuson J."/>
            <person name="Mondo S."/>
            <person name="Nolan M."/>
            <person name="Ohm R."/>
            <person name="Pangilinan J."/>
            <person name="Park H.-J."/>
            <person name="Ramirez L."/>
            <person name="Alfaro M."/>
            <person name="Sun H."/>
            <person name="Tritt A."/>
            <person name="Yoshinaga Y."/>
            <person name="Zwiers L.-H."/>
            <person name="Turgeon B."/>
            <person name="Goodwin S."/>
            <person name="Spatafora J."/>
            <person name="Crous P."/>
            <person name="Grigoriev I."/>
        </authorList>
    </citation>
    <scope>NUCLEOTIDE SEQUENCE</scope>
    <source>
        <strain evidence="6">CBS 116005</strain>
    </source>
</reference>